<dbReference type="AlphaFoldDB" id="A0A9P3FLY8"/>
<reference evidence="5 6" key="1">
    <citation type="submission" date="2021-01" db="EMBL/GenBank/DDBJ databases">
        <title>Cercospora kikuchii MAFF 305040 whole genome shotgun sequence.</title>
        <authorList>
            <person name="Kashiwa T."/>
            <person name="Suzuki T."/>
        </authorList>
    </citation>
    <scope>NUCLEOTIDE SEQUENCE [LARGE SCALE GENOMIC DNA]</scope>
    <source>
        <strain evidence="5 6">MAFF 305040</strain>
    </source>
</reference>
<keyword evidence="2" id="KW-0539">Nucleus</keyword>
<evidence type="ECO:0000256" key="1">
    <source>
        <dbReference type="ARBA" id="ARBA00004123"/>
    </source>
</evidence>
<evidence type="ECO:0000259" key="4">
    <source>
        <dbReference type="PROSITE" id="PS50048"/>
    </source>
</evidence>
<feature type="region of interest" description="Disordered" evidence="3">
    <location>
        <begin position="145"/>
        <end position="164"/>
    </location>
</feature>
<evidence type="ECO:0000256" key="3">
    <source>
        <dbReference type="SAM" id="MobiDB-lite"/>
    </source>
</evidence>
<accession>A0A9P3FLY8</accession>
<dbReference type="Pfam" id="PF11951">
    <property type="entry name" value="Fungal_trans_2"/>
    <property type="match status" value="1"/>
</dbReference>
<dbReference type="GO" id="GO:0000981">
    <property type="term" value="F:DNA-binding transcription factor activity, RNA polymerase II-specific"/>
    <property type="evidence" value="ECO:0007669"/>
    <property type="project" value="InterPro"/>
</dbReference>
<feature type="compositionally biased region" description="Low complexity" evidence="3">
    <location>
        <begin position="194"/>
        <end position="208"/>
    </location>
</feature>
<dbReference type="GO" id="GO:0008270">
    <property type="term" value="F:zinc ion binding"/>
    <property type="evidence" value="ECO:0007669"/>
    <property type="project" value="InterPro"/>
</dbReference>
<dbReference type="PROSITE" id="PS50048">
    <property type="entry name" value="ZN2_CY6_FUNGAL_2"/>
    <property type="match status" value="1"/>
</dbReference>
<dbReference type="CDD" id="cd00067">
    <property type="entry name" value="GAL4"/>
    <property type="match status" value="1"/>
</dbReference>
<feature type="compositionally biased region" description="Basic and acidic residues" evidence="3">
    <location>
        <begin position="145"/>
        <end position="155"/>
    </location>
</feature>
<dbReference type="InterPro" id="IPR036864">
    <property type="entry name" value="Zn2-C6_fun-type_DNA-bd_sf"/>
</dbReference>
<dbReference type="PANTHER" id="PTHR37534">
    <property type="entry name" value="TRANSCRIPTIONAL ACTIVATOR PROTEIN UGA3"/>
    <property type="match status" value="1"/>
</dbReference>
<dbReference type="PROSITE" id="PS00463">
    <property type="entry name" value="ZN2_CY6_FUNGAL_1"/>
    <property type="match status" value="1"/>
</dbReference>
<dbReference type="Proteomes" id="UP000825890">
    <property type="component" value="Unassembled WGS sequence"/>
</dbReference>
<dbReference type="PANTHER" id="PTHR37534:SF49">
    <property type="entry name" value="LYSINE BIOSYNTHESIS REGULATORY PROTEIN LYS14"/>
    <property type="match status" value="1"/>
</dbReference>
<dbReference type="EMBL" id="BOLY01000009">
    <property type="protein sequence ID" value="GIZ49369.1"/>
    <property type="molecule type" value="Genomic_DNA"/>
</dbReference>
<evidence type="ECO:0000313" key="6">
    <source>
        <dbReference type="Proteomes" id="UP000825890"/>
    </source>
</evidence>
<dbReference type="SMART" id="SM00066">
    <property type="entry name" value="GAL4"/>
    <property type="match status" value="1"/>
</dbReference>
<dbReference type="GO" id="GO:0005634">
    <property type="term" value="C:nucleus"/>
    <property type="evidence" value="ECO:0007669"/>
    <property type="project" value="UniProtKB-SubCell"/>
</dbReference>
<feature type="region of interest" description="Disordered" evidence="3">
    <location>
        <begin position="177"/>
        <end position="218"/>
    </location>
</feature>
<feature type="compositionally biased region" description="Pro residues" evidence="3">
    <location>
        <begin position="18"/>
        <end position="27"/>
    </location>
</feature>
<comment type="caution">
    <text evidence="5">The sequence shown here is derived from an EMBL/GenBank/DDBJ whole genome shotgun (WGS) entry which is preliminary data.</text>
</comment>
<proteinExistence type="predicted"/>
<dbReference type="Gene3D" id="4.10.240.10">
    <property type="entry name" value="Zn(2)-C6 fungal-type DNA-binding domain"/>
    <property type="match status" value="1"/>
</dbReference>
<dbReference type="GO" id="GO:0000976">
    <property type="term" value="F:transcription cis-regulatory region binding"/>
    <property type="evidence" value="ECO:0007669"/>
    <property type="project" value="TreeGrafter"/>
</dbReference>
<keyword evidence="6" id="KW-1185">Reference proteome</keyword>
<dbReference type="Pfam" id="PF00172">
    <property type="entry name" value="Zn_clus"/>
    <property type="match status" value="1"/>
</dbReference>
<comment type="subcellular location">
    <subcellularLocation>
        <location evidence="1">Nucleus</location>
    </subcellularLocation>
</comment>
<evidence type="ECO:0000313" key="5">
    <source>
        <dbReference type="EMBL" id="GIZ49369.1"/>
    </source>
</evidence>
<sequence>MQPGRQQATSGPSKQQQPPRPQLPPLAPSDALSSSKEKRPSVPSTTKARTARLSHRSRAGCWTCRSRKVKCDEAHPRCGQCTRLNRKCDWNFRWNFTDATTNTQKRFSNVKTEGNAVWDPATPTSLSPSSYYQRDDLPAFSELKSEEDRERKAESHQPGTFGVIVTPESFHDLPEYAASASHGSSNRRRTSTHSCRGGRSSPRSSPRRAATLPPDPNMVILDRFEDSSSEVTPPVRSSREDFSESIQALSITSPPYTPSATSTAATASIREYEELITHFRRYIVPRLVHPQSEAMRGIASQGSTTDVLEREAAKFPPLRHALCAISALNLAYSGHSSLEEAMQNYHQALAASSASSMANDLLSDGVFFRHYLLFVYDICVPMQSDDLGSDMWAKHLTQLQRIAVQRHHHHRGQELHAYTIWNICELDIYACLMGSGTCEFLRTIIQNNMLPHISQQVPSLTIGHTPQLSPHDEQLFSAILRLNEGVLLRAAIIAQRAQNCRAGMINDQQAALLSPGRLAHWTAIAAQAQNDLLAFWQHAVPPQLASESTHPNTIGELPDRAKTVFESALLLYHAMIIYSRTSMFRGQRPIPTATHMDIPQDTERRINAILTLTNQQIENGQVERRNSVFAIFIAGVASNIDASKVRAIELIREFEGNGIGQNTARTRQLLVEVREEQRRVVSMGGRMEDVEWLGVARERGLGVANCGL</sequence>
<feature type="region of interest" description="Disordered" evidence="3">
    <location>
        <begin position="1"/>
        <end position="52"/>
    </location>
</feature>
<evidence type="ECO:0000256" key="2">
    <source>
        <dbReference type="ARBA" id="ARBA00023242"/>
    </source>
</evidence>
<dbReference type="GO" id="GO:0045944">
    <property type="term" value="P:positive regulation of transcription by RNA polymerase II"/>
    <property type="evidence" value="ECO:0007669"/>
    <property type="project" value="TreeGrafter"/>
</dbReference>
<gene>
    <name evidence="5" type="ORF">CKM354_001239900</name>
</gene>
<dbReference type="RefSeq" id="XP_044663856.1">
    <property type="nucleotide sequence ID" value="XM_044807921.1"/>
</dbReference>
<organism evidence="5 6">
    <name type="scientific">Cercospora kikuchii</name>
    <dbReference type="NCBI Taxonomy" id="84275"/>
    <lineage>
        <taxon>Eukaryota</taxon>
        <taxon>Fungi</taxon>
        <taxon>Dikarya</taxon>
        <taxon>Ascomycota</taxon>
        <taxon>Pezizomycotina</taxon>
        <taxon>Dothideomycetes</taxon>
        <taxon>Dothideomycetidae</taxon>
        <taxon>Mycosphaerellales</taxon>
        <taxon>Mycosphaerellaceae</taxon>
        <taxon>Cercospora</taxon>
    </lineage>
</organism>
<name>A0A9P3FLY8_9PEZI</name>
<dbReference type="OrthoDB" id="3598904at2759"/>
<protein>
    <recommendedName>
        <fullName evidence="4">Zn(2)-C6 fungal-type domain-containing protein</fullName>
    </recommendedName>
</protein>
<dbReference type="InterPro" id="IPR001138">
    <property type="entry name" value="Zn2Cys6_DnaBD"/>
</dbReference>
<feature type="domain" description="Zn(2)-C6 fungal-type" evidence="4">
    <location>
        <begin position="60"/>
        <end position="90"/>
    </location>
</feature>
<feature type="compositionally biased region" description="Polar residues" evidence="3">
    <location>
        <begin position="1"/>
        <end position="14"/>
    </location>
</feature>
<dbReference type="GeneID" id="68297974"/>
<dbReference type="InterPro" id="IPR021858">
    <property type="entry name" value="Fun_TF"/>
</dbReference>
<dbReference type="SUPFAM" id="SSF57701">
    <property type="entry name" value="Zn2/Cys6 DNA-binding domain"/>
    <property type="match status" value="1"/>
</dbReference>